<dbReference type="KEGG" id="gbe:GbCGDNIH1_1388"/>
<feature type="compositionally biased region" description="Polar residues" evidence="1">
    <location>
        <begin position="11"/>
        <end position="22"/>
    </location>
</feature>
<organism evidence="2 3">
    <name type="scientific">Granulibacter bethesdensis (strain ATCC BAA-1260 / CGDNIH1)</name>
    <dbReference type="NCBI Taxonomy" id="391165"/>
    <lineage>
        <taxon>Bacteria</taxon>
        <taxon>Pseudomonadati</taxon>
        <taxon>Pseudomonadota</taxon>
        <taxon>Alphaproteobacteria</taxon>
        <taxon>Acetobacterales</taxon>
        <taxon>Acetobacteraceae</taxon>
        <taxon>Granulibacter</taxon>
    </lineage>
</organism>
<sequence length="69" mass="7731">MGEAEGATAAISRSENRNSQILGNGEARRRLRIQMSWFEMKHNIATIATLIWQQCFSSVKRRGQSGCSC</sequence>
<accession>Q0BSB6</accession>
<reference evidence="2 3" key="1">
    <citation type="journal article" date="2007" name="J. Bacteriol.">
        <title>Genome sequence analysis of the emerging human pathogenic acetic acid bacterium Granulibacter bethesdensis.</title>
        <authorList>
            <person name="Greenberg D.E."/>
            <person name="Porcella S.F."/>
            <person name="Zelazny A.M."/>
            <person name="Virtaneva K."/>
            <person name="Sturdevant D.E."/>
            <person name="Kupko J.J.III."/>
            <person name="Barbian K.D."/>
            <person name="Babar A."/>
            <person name="Dorward D.W."/>
            <person name="Holland S.M."/>
        </authorList>
    </citation>
    <scope>NUCLEOTIDE SEQUENCE [LARGE SCALE GENOMIC DNA]</scope>
    <source>
        <strain evidence="3">ATCC BAA-1260 / CGDNIH1</strain>
    </source>
</reference>
<feature type="region of interest" description="Disordered" evidence="1">
    <location>
        <begin position="1"/>
        <end position="23"/>
    </location>
</feature>
<keyword evidence="3" id="KW-1185">Reference proteome</keyword>
<evidence type="ECO:0000313" key="3">
    <source>
        <dbReference type="Proteomes" id="UP000001963"/>
    </source>
</evidence>
<evidence type="ECO:0000313" key="2">
    <source>
        <dbReference type="EMBL" id="ABI62286.1"/>
    </source>
</evidence>
<dbReference type="AlphaFoldDB" id="Q0BSB6"/>
<dbReference type="STRING" id="391165.GbCGDNIH1_1388"/>
<name>Q0BSB6_GRABC</name>
<proteinExistence type="predicted"/>
<protein>
    <submittedName>
        <fullName evidence="2">Uncharacterized protein</fullName>
    </submittedName>
</protein>
<dbReference type="Proteomes" id="UP000001963">
    <property type="component" value="Chromosome"/>
</dbReference>
<gene>
    <name evidence="2" type="ordered locus">GbCGDNIH1_1388</name>
</gene>
<dbReference type="HOGENOM" id="CLU_2770102_0_0_5"/>
<evidence type="ECO:0000256" key="1">
    <source>
        <dbReference type="SAM" id="MobiDB-lite"/>
    </source>
</evidence>
<dbReference type="EMBL" id="CP000394">
    <property type="protein sequence ID" value="ABI62286.1"/>
    <property type="molecule type" value="Genomic_DNA"/>
</dbReference>